<proteinExistence type="predicted"/>
<accession>A0A3S4ZW65</accession>
<feature type="compositionally biased region" description="Polar residues" evidence="1">
    <location>
        <begin position="75"/>
        <end position="85"/>
    </location>
</feature>
<evidence type="ECO:0000313" key="2">
    <source>
        <dbReference type="EMBL" id="VEL21430.1"/>
    </source>
</evidence>
<evidence type="ECO:0000256" key="1">
    <source>
        <dbReference type="SAM" id="MobiDB-lite"/>
    </source>
</evidence>
<protein>
    <submittedName>
        <fullName evidence="2">Uncharacterized protein</fullName>
    </submittedName>
</protein>
<name>A0A3S4ZW65_9PLAT</name>
<feature type="region of interest" description="Disordered" evidence="1">
    <location>
        <begin position="37"/>
        <end position="85"/>
    </location>
</feature>
<evidence type="ECO:0000313" key="3">
    <source>
        <dbReference type="Proteomes" id="UP000784294"/>
    </source>
</evidence>
<keyword evidence="3" id="KW-1185">Reference proteome</keyword>
<dbReference type="EMBL" id="CAAALY010051305">
    <property type="protein sequence ID" value="VEL21430.1"/>
    <property type="molecule type" value="Genomic_DNA"/>
</dbReference>
<comment type="caution">
    <text evidence="2">The sequence shown here is derived from an EMBL/GenBank/DDBJ whole genome shotgun (WGS) entry which is preliminary data.</text>
</comment>
<feature type="compositionally biased region" description="Acidic residues" evidence="1">
    <location>
        <begin position="50"/>
        <end position="74"/>
    </location>
</feature>
<dbReference type="AlphaFoldDB" id="A0A3S4ZW65"/>
<dbReference type="Proteomes" id="UP000784294">
    <property type="component" value="Unassembled WGS sequence"/>
</dbReference>
<reference evidence="2" key="1">
    <citation type="submission" date="2018-11" db="EMBL/GenBank/DDBJ databases">
        <authorList>
            <consortium name="Pathogen Informatics"/>
        </authorList>
    </citation>
    <scope>NUCLEOTIDE SEQUENCE</scope>
</reference>
<gene>
    <name evidence="2" type="ORF">PXEA_LOCUS14870</name>
</gene>
<sequence length="85" mass="9533">MSVDKTYESLTFCPEDSIISVQEESKEEDSSFELLGSTRNIIGTTHEVDPEGQEETTSELSDMDEQAGNDDTEEFSSLNRGKSRY</sequence>
<organism evidence="2 3">
    <name type="scientific">Protopolystoma xenopodis</name>
    <dbReference type="NCBI Taxonomy" id="117903"/>
    <lineage>
        <taxon>Eukaryota</taxon>
        <taxon>Metazoa</taxon>
        <taxon>Spiralia</taxon>
        <taxon>Lophotrochozoa</taxon>
        <taxon>Platyhelminthes</taxon>
        <taxon>Monogenea</taxon>
        <taxon>Polyopisthocotylea</taxon>
        <taxon>Polystomatidea</taxon>
        <taxon>Polystomatidae</taxon>
        <taxon>Protopolystoma</taxon>
    </lineage>
</organism>